<name>A0A9W6W184_9ACTN</name>
<evidence type="ECO:0000256" key="1">
    <source>
        <dbReference type="SAM" id="MobiDB-lite"/>
    </source>
</evidence>
<feature type="compositionally biased region" description="Polar residues" evidence="1">
    <location>
        <begin position="55"/>
        <end position="64"/>
    </location>
</feature>
<dbReference type="AlphaFoldDB" id="A0A9W6W184"/>
<evidence type="ECO:0000313" key="2">
    <source>
        <dbReference type="EMBL" id="GLY87144.1"/>
    </source>
</evidence>
<keyword evidence="3" id="KW-1185">Reference proteome</keyword>
<accession>A0A9W6W184</accession>
<proteinExistence type="predicted"/>
<dbReference type="EMBL" id="BSTK01000007">
    <property type="protein sequence ID" value="GLY87144.1"/>
    <property type="molecule type" value="Genomic_DNA"/>
</dbReference>
<dbReference type="Proteomes" id="UP001165074">
    <property type="component" value="Unassembled WGS sequence"/>
</dbReference>
<comment type="caution">
    <text evidence="2">The sequence shown here is derived from an EMBL/GenBank/DDBJ whole genome shotgun (WGS) entry which is preliminary data.</text>
</comment>
<evidence type="ECO:0000313" key="3">
    <source>
        <dbReference type="Proteomes" id="UP001165074"/>
    </source>
</evidence>
<sequence>MTLSQACCHRALQQIKVSEVVRPQEVTAKPAWGHKGNPKSGSTAVATPNIEDDWNSSLASAQPEQRNRLSGGRGSGCGWPRECRAPE</sequence>
<reference evidence="2" key="1">
    <citation type="submission" date="2023-03" db="EMBL/GenBank/DDBJ databases">
        <title>Actinoallomurus iriomotensis NBRC 103684.</title>
        <authorList>
            <person name="Ichikawa N."/>
            <person name="Sato H."/>
            <person name="Tonouchi N."/>
        </authorList>
    </citation>
    <scope>NUCLEOTIDE SEQUENCE</scope>
    <source>
        <strain evidence="2">NBRC 103684</strain>
    </source>
</reference>
<gene>
    <name evidence="2" type="ORF">Airi02_050730</name>
</gene>
<organism evidence="2 3">
    <name type="scientific">Actinoallomurus iriomotensis</name>
    <dbReference type="NCBI Taxonomy" id="478107"/>
    <lineage>
        <taxon>Bacteria</taxon>
        <taxon>Bacillati</taxon>
        <taxon>Actinomycetota</taxon>
        <taxon>Actinomycetes</taxon>
        <taxon>Streptosporangiales</taxon>
        <taxon>Thermomonosporaceae</taxon>
        <taxon>Actinoallomurus</taxon>
    </lineage>
</organism>
<protein>
    <submittedName>
        <fullName evidence="2">Uncharacterized protein</fullName>
    </submittedName>
</protein>
<feature type="region of interest" description="Disordered" evidence="1">
    <location>
        <begin position="28"/>
        <end position="87"/>
    </location>
</feature>